<evidence type="ECO:0000313" key="10">
    <source>
        <dbReference type="Proteomes" id="UP001430701"/>
    </source>
</evidence>
<proteinExistence type="predicted"/>
<keyword evidence="2" id="KW-0902">Two-component regulatory system</keyword>
<evidence type="ECO:0000313" key="7">
    <source>
        <dbReference type="EMBL" id="EWS79186.1"/>
    </source>
</evidence>
<dbReference type="SUPFAM" id="SSF47226">
    <property type="entry name" value="Histidine-containing phosphotransfer domain, HPT domain"/>
    <property type="match status" value="1"/>
</dbReference>
<evidence type="ECO:0000313" key="8">
    <source>
        <dbReference type="EMBL" id="MCD8473694.1"/>
    </source>
</evidence>
<dbReference type="PROSITE" id="PS50110">
    <property type="entry name" value="RESPONSE_REGULATORY"/>
    <property type="match status" value="1"/>
</dbReference>
<dbReference type="RefSeq" id="WP_038270180.1">
    <property type="nucleotide sequence ID" value="NZ_CP053627.1"/>
</dbReference>
<name>Z9JN04_9GAMM</name>
<evidence type="ECO:0000256" key="4">
    <source>
        <dbReference type="PROSITE-ProRule" id="PRU00169"/>
    </source>
</evidence>
<dbReference type="InterPro" id="IPR036641">
    <property type="entry name" value="HPT_dom_sf"/>
</dbReference>
<protein>
    <submittedName>
        <fullName evidence="8">Response regulator</fullName>
    </submittedName>
    <submittedName>
        <fullName evidence="7">Transcriptional regulator</fullName>
    </submittedName>
</protein>
<dbReference type="GeneID" id="68900586"/>
<dbReference type="KEGG" id="xtw:AB672_04695"/>
<dbReference type="InterPro" id="IPR001789">
    <property type="entry name" value="Sig_transdc_resp-reg_receiver"/>
</dbReference>
<dbReference type="PANTHER" id="PTHR44591">
    <property type="entry name" value="STRESS RESPONSE REGULATOR PROTEIN 1"/>
    <property type="match status" value="1"/>
</dbReference>
<reference evidence="8" key="2">
    <citation type="submission" date="2021-11" db="EMBL/GenBank/DDBJ databases">
        <title>Genome sequence of Xylella taiwanensis PLS432.</title>
        <authorList>
            <person name="Weng L.-W."/>
            <person name="Su C.-C."/>
            <person name="Tsai C.-W."/>
            <person name="Kuo C.-H."/>
        </authorList>
    </citation>
    <scope>NUCLEOTIDE SEQUENCE</scope>
    <source>
        <strain evidence="8">PLS432</strain>
    </source>
</reference>
<dbReference type="CDD" id="cd00156">
    <property type="entry name" value="REC"/>
    <property type="match status" value="1"/>
</dbReference>
<dbReference type="Gene3D" id="3.40.50.2300">
    <property type="match status" value="1"/>
</dbReference>
<dbReference type="OrthoDB" id="5966285at2"/>
<dbReference type="PROSITE" id="PS50894">
    <property type="entry name" value="HPT"/>
    <property type="match status" value="1"/>
</dbReference>
<dbReference type="eggNOG" id="COG0745">
    <property type="taxonomic scope" value="Bacteria"/>
</dbReference>
<dbReference type="SUPFAM" id="SSF52172">
    <property type="entry name" value="CheY-like"/>
    <property type="match status" value="1"/>
</dbReference>
<dbReference type="SMART" id="SM00448">
    <property type="entry name" value="REC"/>
    <property type="match status" value="1"/>
</dbReference>
<feature type="domain" description="HPt" evidence="6">
    <location>
        <begin position="157"/>
        <end position="239"/>
    </location>
</feature>
<dbReference type="InterPro" id="IPR050595">
    <property type="entry name" value="Bact_response_regulator"/>
</dbReference>
<dbReference type="Pfam" id="PF01627">
    <property type="entry name" value="Hpt"/>
    <property type="match status" value="1"/>
</dbReference>
<evidence type="ECO:0000256" key="2">
    <source>
        <dbReference type="ARBA" id="ARBA00023012"/>
    </source>
</evidence>
<dbReference type="InterPro" id="IPR008207">
    <property type="entry name" value="Sig_transdc_His_kin_Hpt_dom"/>
</dbReference>
<comment type="caution">
    <text evidence="7">The sequence shown here is derived from an EMBL/GenBank/DDBJ whole genome shotgun (WGS) entry which is preliminary data.</text>
</comment>
<dbReference type="STRING" id="1444770.AF72_01715"/>
<dbReference type="PANTHER" id="PTHR44591:SF21">
    <property type="entry name" value="TWO-COMPONENT RESPONSE REGULATOR"/>
    <property type="match status" value="1"/>
</dbReference>
<evidence type="ECO:0000313" key="9">
    <source>
        <dbReference type="Proteomes" id="UP000020406"/>
    </source>
</evidence>
<keyword evidence="10" id="KW-1185">Reference proteome</keyword>
<dbReference type="Gene3D" id="1.20.120.160">
    <property type="entry name" value="HPT domain"/>
    <property type="match status" value="1"/>
</dbReference>
<feature type="modified residue" description="Phosphohistidine" evidence="3">
    <location>
        <position position="196"/>
    </location>
</feature>
<dbReference type="GO" id="GO:0004672">
    <property type="term" value="F:protein kinase activity"/>
    <property type="evidence" value="ECO:0007669"/>
    <property type="project" value="UniProtKB-ARBA"/>
</dbReference>
<feature type="domain" description="Response regulatory" evidence="5">
    <location>
        <begin position="11"/>
        <end position="122"/>
    </location>
</feature>
<dbReference type="GO" id="GO:0000160">
    <property type="term" value="P:phosphorelay signal transduction system"/>
    <property type="evidence" value="ECO:0007669"/>
    <property type="project" value="UniProtKB-KW"/>
</dbReference>
<dbReference type="Pfam" id="PF00072">
    <property type="entry name" value="Response_reg"/>
    <property type="match status" value="1"/>
</dbReference>
<keyword evidence="1 4" id="KW-0597">Phosphoprotein</keyword>
<feature type="modified residue" description="4-aspartylphosphate" evidence="4">
    <location>
        <position position="60"/>
    </location>
</feature>
<evidence type="ECO:0000259" key="6">
    <source>
        <dbReference type="PROSITE" id="PS50894"/>
    </source>
</evidence>
<sequence length="239" mass="26252">MIESTQHLHPRLLLVEDDPISRSFLQTSLEALPAQVDWANSADAALTLSRNHHHHLWLIDINLPDGNGTELLSSLRRLHPNTPALAHTAEADAHLHHGTGFVAVLVKPLSSKHLLEAVHHALSHNPVESDASSWMVSPTFPGQDWDEAAGLAALKGQHSHLDAMRKLFLAELPSNRNAVDTALRHDDKQALSGHLHRLQASCGFVGASRLGNAVRQLRSNPNSYQARAQFYKAIKALLH</sequence>
<dbReference type="Proteomes" id="UP001430701">
    <property type="component" value="Unassembled WGS sequence"/>
</dbReference>
<evidence type="ECO:0000259" key="5">
    <source>
        <dbReference type="PROSITE" id="PS50110"/>
    </source>
</evidence>
<accession>Z9JN04</accession>
<evidence type="ECO:0000256" key="1">
    <source>
        <dbReference type="ARBA" id="ARBA00022553"/>
    </source>
</evidence>
<dbReference type="EMBL" id="JDSQ01000002">
    <property type="protein sequence ID" value="EWS79186.1"/>
    <property type="molecule type" value="Genomic_DNA"/>
</dbReference>
<dbReference type="PATRIC" id="fig|1444770.3.peg.415"/>
<organism evidence="7 9">
    <name type="scientific">Xylella taiwanensis</name>
    <dbReference type="NCBI Taxonomy" id="1444770"/>
    <lineage>
        <taxon>Bacteria</taxon>
        <taxon>Pseudomonadati</taxon>
        <taxon>Pseudomonadota</taxon>
        <taxon>Gammaproteobacteria</taxon>
        <taxon>Lysobacterales</taxon>
        <taxon>Lysobacteraceae</taxon>
        <taxon>Xylella</taxon>
    </lineage>
</organism>
<evidence type="ECO:0000256" key="3">
    <source>
        <dbReference type="PROSITE-ProRule" id="PRU00110"/>
    </source>
</evidence>
<gene>
    <name evidence="7" type="ORF">AF72_01715</name>
    <name evidence="8" type="ORF">LPH55_09555</name>
</gene>
<dbReference type="EMBL" id="JAJPPU010000002">
    <property type="protein sequence ID" value="MCD8473694.1"/>
    <property type="molecule type" value="Genomic_DNA"/>
</dbReference>
<reference evidence="7 9" key="1">
    <citation type="journal article" date="2014" name="Genome Announc.">
        <title>Draft Genome Sequence of Xylella fastidiosa Pear Leaf Scorch Strain in Taiwan.</title>
        <authorList>
            <person name="Su C.C."/>
            <person name="Deng W.L."/>
            <person name="Jan F.J."/>
            <person name="Chang C.J."/>
            <person name="Huang H."/>
            <person name="Chen J."/>
        </authorList>
    </citation>
    <scope>NUCLEOTIDE SEQUENCE [LARGE SCALE GENOMIC DNA]</scope>
    <source>
        <strain evidence="7 9">PLS229</strain>
    </source>
</reference>
<dbReference type="AlphaFoldDB" id="Z9JN04"/>
<dbReference type="InterPro" id="IPR011006">
    <property type="entry name" value="CheY-like_superfamily"/>
</dbReference>
<dbReference type="Proteomes" id="UP000020406">
    <property type="component" value="Unassembled WGS sequence"/>
</dbReference>